<dbReference type="Proteomes" id="UP000500938">
    <property type="component" value="Chromosome"/>
</dbReference>
<name>A0A6M4IQY8_9BACT</name>
<dbReference type="AlphaFoldDB" id="A0A6M4IQY8"/>
<evidence type="ECO:0000313" key="3">
    <source>
        <dbReference type="Proteomes" id="UP000500938"/>
    </source>
</evidence>
<keyword evidence="1" id="KW-0812">Transmembrane</keyword>
<dbReference type="EMBL" id="CP053085">
    <property type="protein sequence ID" value="QJR36555.1"/>
    <property type="molecule type" value="Genomic_DNA"/>
</dbReference>
<reference evidence="2 3" key="1">
    <citation type="submission" date="2020-05" db="EMBL/GenBank/DDBJ databases">
        <title>Complete genome sequence of Gemmatimonas greenlandica TET16.</title>
        <authorList>
            <person name="Zeng Y."/>
        </authorList>
    </citation>
    <scope>NUCLEOTIDE SEQUENCE [LARGE SCALE GENOMIC DNA]</scope>
    <source>
        <strain evidence="2 3">TET16</strain>
    </source>
</reference>
<proteinExistence type="predicted"/>
<accession>A0A6M4IQY8</accession>
<sequence>MIQGDVSTTDIIFGSVVLAGFMGVAYVIGRTMSAITNRKYARAWAPLVPLLHGTVVFDKGAAASSSLHGTYKGHAVHAHMEPQRRQYEHSDTGRYNYFSITLKDVPGVHDWRIYHDTKIFGLGRDGWQVSCRENDALRAKLEASGIAGVLAMLGTPQLQFDKDWHTLEFSNDITPNLVLTPTDFTDVLELLVRLKTAQL</sequence>
<keyword evidence="1" id="KW-0472">Membrane</keyword>
<feature type="transmembrane region" description="Helical" evidence="1">
    <location>
        <begin position="12"/>
        <end position="29"/>
    </location>
</feature>
<evidence type="ECO:0000313" key="2">
    <source>
        <dbReference type="EMBL" id="QJR36555.1"/>
    </source>
</evidence>
<organism evidence="2 3">
    <name type="scientific">Gemmatimonas groenlandica</name>
    <dbReference type="NCBI Taxonomy" id="2732249"/>
    <lineage>
        <taxon>Bacteria</taxon>
        <taxon>Pseudomonadati</taxon>
        <taxon>Gemmatimonadota</taxon>
        <taxon>Gemmatimonadia</taxon>
        <taxon>Gemmatimonadales</taxon>
        <taxon>Gemmatimonadaceae</taxon>
        <taxon>Gemmatimonas</taxon>
    </lineage>
</organism>
<keyword evidence="1" id="KW-1133">Transmembrane helix</keyword>
<protein>
    <submittedName>
        <fullName evidence="2">Uncharacterized protein</fullName>
    </submittedName>
</protein>
<dbReference type="KEGG" id="ggr:HKW67_14085"/>
<gene>
    <name evidence="2" type="ORF">HKW67_14085</name>
</gene>
<evidence type="ECO:0000256" key="1">
    <source>
        <dbReference type="SAM" id="Phobius"/>
    </source>
</evidence>
<dbReference type="RefSeq" id="WP_171225987.1">
    <property type="nucleotide sequence ID" value="NZ_CP053085.1"/>
</dbReference>
<keyword evidence="3" id="KW-1185">Reference proteome</keyword>